<dbReference type="InterPro" id="IPR013783">
    <property type="entry name" value="Ig-like_fold"/>
</dbReference>
<keyword evidence="11" id="KW-1015">Disulfide bond</keyword>
<keyword evidence="7" id="KW-0130">Cell adhesion</keyword>
<reference key="1">
    <citation type="submission" date="2019-01" db="UniProtKB">
        <authorList>
            <consortium name="RefSeq"/>
        </authorList>
    </citation>
    <scope>IDENTIFICATION</scope>
</reference>
<protein>
    <recommendedName>
        <fullName evidence="16">Intercellular adhesion molecule 3</fullName>
    </recommendedName>
</protein>
<dbReference type="SUPFAM" id="SSF48726">
    <property type="entry name" value="Immunoglobulin"/>
    <property type="match status" value="5"/>
</dbReference>
<evidence type="ECO:0000256" key="1">
    <source>
        <dbReference type="ARBA" id="ARBA00004479"/>
    </source>
</evidence>
<dbReference type="InterPro" id="IPR047012">
    <property type="entry name" value="ICAM_VCAM"/>
</dbReference>
<keyword evidence="5" id="KW-0732">Signal</keyword>
<dbReference type="FunFam" id="2.60.40.10:FF:002232">
    <property type="entry name" value="Intercellular adhesion molecule 3"/>
    <property type="match status" value="1"/>
</dbReference>
<dbReference type="PANTHER" id="PTHR13771">
    <property type="entry name" value="INTERCELLULAR ADHESION MOLECULE"/>
    <property type="match status" value="1"/>
</dbReference>
<evidence type="ECO:0000256" key="13">
    <source>
        <dbReference type="ARBA" id="ARBA00023319"/>
    </source>
</evidence>
<comment type="subcellular location">
    <subcellularLocation>
        <location evidence="1">Membrane</location>
        <topology evidence="1">Single-pass type I membrane protein</topology>
    </subcellularLocation>
</comment>
<dbReference type="GO" id="GO:0006909">
    <property type="term" value="P:phagocytosis"/>
    <property type="evidence" value="ECO:0007669"/>
    <property type="project" value="UniProtKB-KW"/>
</dbReference>
<evidence type="ECO:0000256" key="17">
    <source>
        <dbReference type="SAM" id="Phobius"/>
    </source>
</evidence>
<keyword evidence="12" id="KW-0325">Glycoprotein</keyword>
<evidence type="ECO:0000256" key="3">
    <source>
        <dbReference type="ARBA" id="ARBA00022553"/>
    </source>
</evidence>
<dbReference type="GO" id="GO:0005178">
    <property type="term" value="F:integrin binding"/>
    <property type="evidence" value="ECO:0007669"/>
    <property type="project" value="InterPro"/>
</dbReference>
<evidence type="ECO:0000256" key="12">
    <source>
        <dbReference type="ARBA" id="ARBA00023180"/>
    </source>
</evidence>
<proteinExistence type="inferred from homology"/>
<dbReference type="InterPro" id="IPR003988">
    <property type="entry name" value="ICAM"/>
</dbReference>
<reference evidence="20" key="2">
    <citation type="submission" date="2025-08" db="UniProtKB">
        <authorList>
            <consortium name="RefSeq"/>
        </authorList>
    </citation>
    <scope>IDENTIFICATION</scope>
    <source>
        <tissue evidence="20">Blood</tissue>
    </source>
</reference>
<keyword evidence="6" id="KW-0677">Repeat</keyword>
<evidence type="ECO:0000256" key="4">
    <source>
        <dbReference type="ARBA" id="ARBA00022692"/>
    </source>
</evidence>
<dbReference type="SMART" id="SM00409">
    <property type="entry name" value="IG"/>
    <property type="match status" value="3"/>
</dbReference>
<feature type="domain" description="Immunoglobulin" evidence="18">
    <location>
        <begin position="382"/>
        <end position="458"/>
    </location>
</feature>
<feature type="domain" description="Immunoglobulin" evidence="18">
    <location>
        <begin position="469"/>
        <end position="537"/>
    </location>
</feature>
<comment type="subunit">
    <text evidence="15">Interacts with moesin/MSN.</text>
</comment>
<keyword evidence="13" id="KW-0393">Immunoglobulin domain</keyword>
<dbReference type="Pfam" id="PF03921">
    <property type="entry name" value="ICAM_N"/>
    <property type="match status" value="1"/>
</dbReference>
<evidence type="ECO:0000256" key="15">
    <source>
        <dbReference type="ARBA" id="ARBA00063734"/>
    </source>
</evidence>
<dbReference type="InterPro" id="IPR036179">
    <property type="entry name" value="Ig-like_dom_sf"/>
</dbReference>
<dbReference type="Pfam" id="PF21146">
    <property type="entry name" value="ICAM1_3_5_D2"/>
    <property type="match status" value="1"/>
</dbReference>
<dbReference type="GO" id="GO:0098609">
    <property type="term" value="P:cell-cell adhesion"/>
    <property type="evidence" value="ECO:0007669"/>
    <property type="project" value="InterPro"/>
</dbReference>
<evidence type="ECO:0000256" key="10">
    <source>
        <dbReference type="ARBA" id="ARBA00023136"/>
    </source>
</evidence>
<dbReference type="FunFam" id="2.60.40.10:FF:000338">
    <property type="entry name" value="intercellular adhesion molecule 5"/>
    <property type="match status" value="1"/>
</dbReference>
<keyword evidence="10 17" id="KW-0472">Membrane</keyword>
<evidence type="ECO:0000256" key="6">
    <source>
        <dbReference type="ARBA" id="ARBA00022737"/>
    </source>
</evidence>
<evidence type="ECO:0000256" key="9">
    <source>
        <dbReference type="ARBA" id="ARBA00022989"/>
    </source>
</evidence>
<evidence type="ECO:0000313" key="20">
    <source>
        <dbReference type="RefSeq" id="XP_025719011.1"/>
    </source>
</evidence>
<dbReference type="FunFam" id="2.60.40.10:FF:000459">
    <property type="entry name" value="Intercellular adhesion molecule 1"/>
    <property type="match status" value="1"/>
</dbReference>
<evidence type="ECO:0000256" key="2">
    <source>
        <dbReference type="ARBA" id="ARBA00005925"/>
    </source>
</evidence>
<sequence length="606" mass="65641">MRTKEANRVSISCWFIPGASGVRPAPSKTHQHPLRRWGPPTLDPLGHRISPLPFPRLATMAPSELLPRVCGTSPITLLLVCCLLPPGAQAQQFPLRLEVQNPVVPAGGSLLVNCSTDCPNPKLITLETSLFKEVVGNGLGWAAFQLSNVTSDSEVFCSGFCNNIQMKCSSNITVYRFPERVELLPLPRWQPVGENFTLRCQVAGGTPRDSLFVVLLRGEEELSRQPAPGEPAEVEVTVPVLAGRDDHLANFSCRTDLDLRPQGLRLFQNVSAPRQLRTFALPMTTPHLVVPRFLEVGTTSSVNCTLDGLFPASEVQVQLALGHQTLNSTVESHGNTITATATASVGQEGTQEVVCNMTLGSDSREARENLTIYSFQGPILNLSEPSAPEGTAVIVTCLAGPRVQVTLEGLPAAAPGQPAQFQLNATERDDRRIFFCNASLEMDGNILQRNSSVQLRVLYGPKIDQAKCPQRLTWKDKTIHVLQCQARGNPDPQLRCFQESSGVEVPIGIPFLVGLNYSGTYSCKAASSRGTHTLIVVMNVRAQNSRAVTIVLGVLVVLGVVTIVAALLCVFSVQKRSDIYHVNQGSTWLPLTSKQPEVVTSGEDPS</sequence>
<evidence type="ECO:0000256" key="14">
    <source>
        <dbReference type="ARBA" id="ARBA00059474"/>
    </source>
</evidence>
<evidence type="ECO:0000256" key="16">
    <source>
        <dbReference type="ARBA" id="ARBA00069855"/>
    </source>
</evidence>
<dbReference type="PRINTS" id="PR01472">
    <property type="entry name" value="ICAMVCAM1"/>
</dbReference>
<keyword evidence="8" id="KW-0581">Phagocytosis</keyword>
<dbReference type="CTD" id="3385"/>
<dbReference type="GO" id="GO:0005886">
    <property type="term" value="C:plasma membrane"/>
    <property type="evidence" value="ECO:0007669"/>
    <property type="project" value="TreeGrafter"/>
</dbReference>
<organism evidence="19 20">
    <name type="scientific">Callorhinus ursinus</name>
    <name type="common">Northern fur seal</name>
    <dbReference type="NCBI Taxonomy" id="34884"/>
    <lineage>
        <taxon>Eukaryota</taxon>
        <taxon>Metazoa</taxon>
        <taxon>Chordata</taxon>
        <taxon>Craniata</taxon>
        <taxon>Vertebrata</taxon>
        <taxon>Euteleostomi</taxon>
        <taxon>Mammalia</taxon>
        <taxon>Eutheria</taxon>
        <taxon>Laurasiatheria</taxon>
        <taxon>Carnivora</taxon>
        <taxon>Caniformia</taxon>
        <taxon>Pinnipedia</taxon>
        <taxon>Otariidae</taxon>
        <taxon>Callorhinus</taxon>
    </lineage>
</organism>
<evidence type="ECO:0000256" key="11">
    <source>
        <dbReference type="ARBA" id="ARBA00023157"/>
    </source>
</evidence>
<keyword evidence="9 17" id="KW-1133">Transmembrane helix</keyword>
<dbReference type="Proteomes" id="UP000286641">
    <property type="component" value="Unplaced"/>
</dbReference>
<name>A0A3Q7PSS8_CALUR</name>
<comment type="function">
    <text evidence="14">ICAM proteins are ligands for the leukocyte adhesion protein LFA-1 (integrin alpha-L/beta-2). ICAM3 is also a ligand for integrin alpha-D/beta-2. In association with integrin alpha-L/beta-2, contributes to apoptotic neutrophil phagocytosis by macrophages.</text>
</comment>
<dbReference type="InterPro" id="IPR013768">
    <property type="entry name" value="ICAM_N"/>
</dbReference>
<dbReference type="PRINTS" id="PR01473">
    <property type="entry name" value="ICAM"/>
</dbReference>
<dbReference type="FunFam" id="2.60.40.10:FF:000194">
    <property type="entry name" value="Intercellular adhesion molecule 1"/>
    <property type="match status" value="1"/>
</dbReference>
<keyword evidence="19" id="KW-1185">Reference proteome</keyword>
<dbReference type="InParanoid" id="A0A3Q7PSS8"/>
<dbReference type="AlphaFoldDB" id="A0A3Q7PSS8"/>
<dbReference type="InterPro" id="IPR003599">
    <property type="entry name" value="Ig_sub"/>
</dbReference>
<keyword evidence="4 17" id="KW-0812">Transmembrane</keyword>
<dbReference type="FunFam" id="2.60.40.10:FF:000648">
    <property type="entry name" value="Intercellular adhesion molecule 1"/>
    <property type="match status" value="1"/>
</dbReference>
<evidence type="ECO:0000313" key="19">
    <source>
        <dbReference type="Proteomes" id="UP000286641"/>
    </source>
</evidence>
<evidence type="ECO:0000256" key="5">
    <source>
        <dbReference type="ARBA" id="ARBA00022729"/>
    </source>
</evidence>
<dbReference type="GeneID" id="112816621"/>
<gene>
    <name evidence="20" type="primary">ICAM3</name>
</gene>
<dbReference type="Gene3D" id="2.60.40.10">
    <property type="entry name" value="Immunoglobulins"/>
    <property type="match status" value="5"/>
</dbReference>
<feature type="domain" description="Immunoglobulin" evidence="18">
    <location>
        <begin position="99"/>
        <end position="175"/>
    </location>
</feature>
<dbReference type="InterPro" id="IPR003987">
    <property type="entry name" value="ICAM_VCAM_N"/>
</dbReference>
<dbReference type="InterPro" id="IPR048679">
    <property type="entry name" value="ICAM1_3_5_D2"/>
</dbReference>
<dbReference type="RefSeq" id="XP_025719011.1">
    <property type="nucleotide sequence ID" value="XM_025863226.1"/>
</dbReference>
<evidence type="ECO:0000256" key="8">
    <source>
        <dbReference type="ARBA" id="ARBA00022907"/>
    </source>
</evidence>
<evidence type="ECO:0000256" key="7">
    <source>
        <dbReference type="ARBA" id="ARBA00022889"/>
    </source>
</evidence>
<evidence type="ECO:0000259" key="18">
    <source>
        <dbReference type="SMART" id="SM00409"/>
    </source>
</evidence>
<accession>A0A3Q7PSS8</accession>
<dbReference type="PANTHER" id="PTHR13771:SF17">
    <property type="entry name" value="INTERCELLULAR ADHESION MOLECULE 3"/>
    <property type="match status" value="1"/>
</dbReference>
<comment type="similarity">
    <text evidence="2">Belongs to the immunoglobulin superfamily. ICAM family.</text>
</comment>
<keyword evidence="3" id="KW-0597">Phosphoprotein</keyword>
<feature type="transmembrane region" description="Helical" evidence="17">
    <location>
        <begin position="547"/>
        <end position="571"/>
    </location>
</feature>